<dbReference type="Proteomes" id="UP001203297">
    <property type="component" value="Unassembled WGS sequence"/>
</dbReference>
<keyword evidence="2" id="KW-1185">Reference proteome</keyword>
<name>A0AAD4M1G2_9AGAM</name>
<gene>
    <name evidence="1" type="ORF">B0F90DRAFT_716383</name>
</gene>
<organism evidence="1 2">
    <name type="scientific">Multifurca ochricompacta</name>
    <dbReference type="NCBI Taxonomy" id="376703"/>
    <lineage>
        <taxon>Eukaryota</taxon>
        <taxon>Fungi</taxon>
        <taxon>Dikarya</taxon>
        <taxon>Basidiomycota</taxon>
        <taxon>Agaricomycotina</taxon>
        <taxon>Agaricomycetes</taxon>
        <taxon>Russulales</taxon>
        <taxon>Russulaceae</taxon>
        <taxon>Multifurca</taxon>
    </lineage>
</organism>
<comment type="caution">
    <text evidence="1">The sequence shown here is derived from an EMBL/GenBank/DDBJ whole genome shotgun (WGS) entry which is preliminary data.</text>
</comment>
<evidence type="ECO:0000313" key="1">
    <source>
        <dbReference type="EMBL" id="KAI0298396.1"/>
    </source>
</evidence>
<accession>A0AAD4M1G2</accession>
<dbReference type="AlphaFoldDB" id="A0AAD4M1G2"/>
<dbReference type="EMBL" id="WTXG01000029">
    <property type="protein sequence ID" value="KAI0298396.1"/>
    <property type="molecule type" value="Genomic_DNA"/>
</dbReference>
<evidence type="ECO:0000313" key="2">
    <source>
        <dbReference type="Proteomes" id="UP001203297"/>
    </source>
</evidence>
<reference evidence="1" key="1">
    <citation type="journal article" date="2022" name="New Phytol.">
        <title>Evolutionary transition to the ectomycorrhizal habit in the genomes of a hyperdiverse lineage of mushroom-forming fungi.</title>
        <authorList>
            <person name="Looney B."/>
            <person name="Miyauchi S."/>
            <person name="Morin E."/>
            <person name="Drula E."/>
            <person name="Courty P.E."/>
            <person name="Kohler A."/>
            <person name="Kuo A."/>
            <person name="LaButti K."/>
            <person name="Pangilinan J."/>
            <person name="Lipzen A."/>
            <person name="Riley R."/>
            <person name="Andreopoulos W."/>
            <person name="He G."/>
            <person name="Johnson J."/>
            <person name="Nolan M."/>
            <person name="Tritt A."/>
            <person name="Barry K.W."/>
            <person name="Grigoriev I.V."/>
            <person name="Nagy L.G."/>
            <person name="Hibbett D."/>
            <person name="Henrissat B."/>
            <person name="Matheny P.B."/>
            <person name="Labbe J."/>
            <person name="Martin F.M."/>
        </authorList>
    </citation>
    <scope>NUCLEOTIDE SEQUENCE</scope>
    <source>
        <strain evidence="1">BPL690</strain>
    </source>
</reference>
<sequence>MRPKSAIAHAPFLLHFDALHRDGEVPAHCCLSLRPCTQLAAQLERSAEVEMSSIVFAKKPRLISIVGFETQPHKGTAVDKQLRCLFFHFVLCPCDLNIGGVNAGANTPLQDETVEFISSRNLFMPVFLKALAALKWRPYQYSSPVPSSVRLNAEGRGLGSA</sequence>
<protein>
    <submittedName>
        <fullName evidence="1">Uncharacterized protein</fullName>
    </submittedName>
</protein>
<proteinExistence type="predicted"/>